<gene>
    <name evidence="1" type="ORF">OVA965_LOCUS3389</name>
    <name evidence="2" type="ORF">TMI583_LOCUS3388</name>
</gene>
<organism evidence="2 3">
    <name type="scientific">Didymodactylos carnosus</name>
    <dbReference type="NCBI Taxonomy" id="1234261"/>
    <lineage>
        <taxon>Eukaryota</taxon>
        <taxon>Metazoa</taxon>
        <taxon>Spiralia</taxon>
        <taxon>Gnathifera</taxon>
        <taxon>Rotifera</taxon>
        <taxon>Eurotatoria</taxon>
        <taxon>Bdelloidea</taxon>
        <taxon>Philodinida</taxon>
        <taxon>Philodinidae</taxon>
        <taxon>Didymodactylos</taxon>
    </lineage>
</organism>
<dbReference type="EMBL" id="CAJNOK010000810">
    <property type="protein sequence ID" value="CAF0776889.1"/>
    <property type="molecule type" value="Genomic_DNA"/>
</dbReference>
<dbReference type="EMBL" id="CAJOBA010000810">
    <property type="protein sequence ID" value="CAF3558132.1"/>
    <property type="molecule type" value="Genomic_DNA"/>
</dbReference>
<name>A0A8S2GT28_9BILA</name>
<sequence>MPTCSHPTAHPRQRKGAILSRVPQGVKKVSNSMALSLNKYIRKRYKYKGSGIKENDLLCKLCYMTEERRVSKKKTNDANIIDEDTQAPLSYFSWGNYGQSV</sequence>
<dbReference type="Proteomes" id="UP000677228">
    <property type="component" value="Unassembled WGS sequence"/>
</dbReference>
<accession>A0A8S2GT28</accession>
<dbReference type="Proteomes" id="UP000682733">
    <property type="component" value="Unassembled WGS sequence"/>
</dbReference>
<comment type="caution">
    <text evidence="2">The sequence shown here is derived from an EMBL/GenBank/DDBJ whole genome shotgun (WGS) entry which is preliminary data.</text>
</comment>
<evidence type="ECO:0000313" key="1">
    <source>
        <dbReference type="EMBL" id="CAF0776889.1"/>
    </source>
</evidence>
<evidence type="ECO:0000313" key="3">
    <source>
        <dbReference type="Proteomes" id="UP000682733"/>
    </source>
</evidence>
<dbReference type="AlphaFoldDB" id="A0A8S2GT28"/>
<protein>
    <submittedName>
        <fullName evidence="2">Uncharacterized protein</fullName>
    </submittedName>
</protein>
<evidence type="ECO:0000313" key="2">
    <source>
        <dbReference type="EMBL" id="CAF3558132.1"/>
    </source>
</evidence>
<reference evidence="2" key="1">
    <citation type="submission" date="2021-02" db="EMBL/GenBank/DDBJ databases">
        <authorList>
            <person name="Nowell W R."/>
        </authorList>
    </citation>
    <scope>NUCLEOTIDE SEQUENCE</scope>
</reference>
<proteinExistence type="predicted"/>